<proteinExistence type="predicted"/>
<reference evidence="1 2" key="1">
    <citation type="submission" date="2019-06" db="EMBL/GenBank/DDBJ databases">
        <authorList>
            <person name="Rodrigo-Torres L."/>
            <person name="Arahal R. D."/>
            <person name="Lucena T."/>
        </authorList>
    </citation>
    <scope>NUCLEOTIDE SEQUENCE [LARGE SCALE GENOMIC DNA]</scope>
    <source>
        <strain evidence="1 2">SB0023/3</strain>
    </source>
</reference>
<organism evidence="1 2">
    <name type="scientific">Methylobacterium symbioticum</name>
    <dbReference type="NCBI Taxonomy" id="2584084"/>
    <lineage>
        <taxon>Bacteria</taxon>
        <taxon>Pseudomonadati</taxon>
        <taxon>Pseudomonadota</taxon>
        <taxon>Alphaproteobacteria</taxon>
        <taxon>Hyphomicrobiales</taxon>
        <taxon>Methylobacteriaceae</taxon>
        <taxon>Methylobacterium</taxon>
    </lineage>
</organism>
<dbReference type="OrthoDB" id="9894628at2"/>
<evidence type="ECO:0000313" key="2">
    <source>
        <dbReference type="Proteomes" id="UP000410984"/>
    </source>
</evidence>
<name>A0A509EFH1_9HYPH</name>
<evidence type="ECO:0000313" key="1">
    <source>
        <dbReference type="EMBL" id="VUD72169.1"/>
    </source>
</evidence>
<keyword evidence="2" id="KW-1185">Reference proteome</keyword>
<sequence>MAFRVVGADDGEALLLVEAGEGLAPEPPGVAALLQGGVVEQALTLQRLGEEAVLGGGRLSFCWYVRITRPE</sequence>
<dbReference type="AlphaFoldDB" id="A0A509EFH1"/>
<dbReference type="Proteomes" id="UP000410984">
    <property type="component" value="Unassembled WGS sequence"/>
</dbReference>
<accession>A0A509EFH1</accession>
<gene>
    <name evidence="1" type="ORF">MET9862_02763</name>
</gene>
<dbReference type="RefSeq" id="WP_052300043.1">
    <property type="nucleotide sequence ID" value="NZ_CABFPH010000035.1"/>
</dbReference>
<dbReference type="EMBL" id="CABFPH010000035">
    <property type="protein sequence ID" value="VUD72169.1"/>
    <property type="molecule type" value="Genomic_DNA"/>
</dbReference>
<protein>
    <submittedName>
        <fullName evidence="1">Uncharacterized protein</fullName>
    </submittedName>
</protein>